<proteinExistence type="predicted"/>
<keyword evidence="2" id="KW-1185">Reference proteome</keyword>
<dbReference type="RefSeq" id="WP_380005406.1">
    <property type="nucleotide sequence ID" value="NZ_JBHLYR010000010.1"/>
</dbReference>
<dbReference type="Gene3D" id="3.40.50.720">
    <property type="entry name" value="NAD(P)-binding Rossmann-like Domain"/>
    <property type="match status" value="1"/>
</dbReference>
<reference evidence="1 2" key="1">
    <citation type="submission" date="2024-09" db="EMBL/GenBank/DDBJ databases">
        <authorList>
            <person name="Sun Q."/>
            <person name="Mori K."/>
        </authorList>
    </citation>
    <scope>NUCLEOTIDE SEQUENCE [LARGE SCALE GENOMIC DNA]</scope>
    <source>
        <strain evidence="1 2">JCM 13503</strain>
    </source>
</reference>
<gene>
    <name evidence="1" type="ORF">ACFFLM_03000</name>
</gene>
<comment type="caution">
    <text evidence="1">The sequence shown here is derived from an EMBL/GenBank/DDBJ whole genome shotgun (WGS) entry which is preliminary data.</text>
</comment>
<evidence type="ECO:0000313" key="1">
    <source>
        <dbReference type="EMBL" id="MFB9990951.1"/>
    </source>
</evidence>
<dbReference type="SUPFAM" id="SSF51735">
    <property type="entry name" value="NAD(P)-binding Rossmann-fold domains"/>
    <property type="match status" value="1"/>
</dbReference>
<accession>A0ABV6AXL2</accession>
<sequence length="106" mass="11046">MAVLIGIARSKVAPGYIGNGNNCWPAVHRLDAAHLFRPALQQAEPGSVLHAADKGVPIQAIAEVIGRQLNLPVVSVAPSVAGEHFGWLACFLAADLPAFSALTVKD</sequence>
<dbReference type="InterPro" id="IPR036291">
    <property type="entry name" value="NAD(P)-bd_dom_sf"/>
</dbReference>
<organism evidence="1 2">
    <name type="scientific">Deinococcus oregonensis</name>
    <dbReference type="NCBI Taxonomy" id="1805970"/>
    <lineage>
        <taxon>Bacteria</taxon>
        <taxon>Thermotogati</taxon>
        <taxon>Deinococcota</taxon>
        <taxon>Deinococci</taxon>
        <taxon>Deinococcales</taxon>
        <taxon>Deinococcaceae</taxon>
        <taxon>Deinococcus</taxon>
    </lineage>
</organism>
<evidence type="ECO:0000313" key="2">
    <source>
        <dbReference type="Proteomes" id="UP001589733"/>
    </source>
</evidence>
<dbReference type="EMBL" id="JBHLYR010000010">
    <property type="protein sequence ID" value="MFB9990951.1"/>
    <property type="molecule type" value="Genomic_DNA"/>
</dbReference>
<name>A0ABV6AXL2_9DEIO</name>
<protein>
    <submittedName>
        <fullName evidence="1">Uncharacterized protein</fullName>
    </submittedName>
</protein>
<dbReference type="Proteomes" id="UP001589733">
    <property type="component" value="Unassembled WGS sequence"/>
</dbReference>